<protein>
    <recommendedName>
        <fullName evidence="4">ShKT domain-containing protein</fullName>
    </recommendedName>
</protein>
<proteinExistence type="predicted"/>
<feature type="chain" id="PRO_5043740073" description="ShKT domain-containing protein" evidence="3">
    <location>
        <begin position="23"/>
        <end position="94"/>
    </location>
</feature>
<comment type="caution">
    <text evidence="2">Lacks conserved residue(s) required for the propagation of feature annotation.</text>
</comment>
<evidence type="ECO:0000259" key="4">
    <source>
        <dbReference type="PROSITE" id="PS51670"/>
    </source>
</evidence>
<keyword evidence="2" id="KW-1015">Disulfide bond</keyword>
<dbReference type="AlphaFoldDB" id="A0AAU9VSB5"/>
<dbReference type="EMBL" id="CALNXJ010000003">
    <property type="protein sequence ID" value="CAH3036696.1"/>
    <property type="molecule type" value="Genomic_DNA"/>
</dbReference>
<keyword evidence="1" id="KW-0800">Toxin</keyword>
<gene>
    <name evidence="5" type="ORF">PMEA_00017055</name>
</gene>
<dbReference type="Proteomes" id="UP001159428">
    <property type="component" value="Unassembled WGS sequence"/>
</dbReference>
<reference evidence="5 6" key="1">
    <citation type="submission" date="2022-05" db="EMBL/GenBank/DDBJ databases">
        <authorList>
            <consortium name="Genoscope - CEA"/>
            <person name="William W."/>
        </authorList>
    </citation>
    <scope>NUCLEOTIDE SEQUENCE [LARGE SCALE GENOMIC DNA]</scope>
</reference>
<keyword evidence="6" id="KW-1185">Reference proteome</keyword>
<evidence type="ECO:0000256" key="3">
    <source>
        <dbReference type="SAM" id="SignalP"/>
    </source>
</evidence>
<evidence type="ECO:0000256" key="2">
    <source>
        <dbReference type="PROSITE-ProRule" id="PRU01005"/>
    </source>
</evidence>
<dbReference type="InterPro" id="IPR003582">
    <property type="entry name" value="ShKT_dom"/>
</dbReference>
<evidence type="ECO:0000256" key="1">
    <source>
        <dbReference type="ARBA" id="ARBA00022656"/>
    </source>
</evidence>
<dbReference type="PROSITE" id="PS51670">
    <property type="entry name" value="SHKT"/>
    <property type="match status" value="1"/>
</dbReference>
<accession>A0AAU9VSB5</accession>
<sequence length="94" mass="11063">MPHTRMCCLPLILFMFIGIATAKFDDSENAQKESSLITKMLFEDMLPVFDDIEKRARCANRKSHRWCKKQEMFFRSCETKKMKKNCQASCRQCG</sequence>
<evidence type="ECO:0000313" key="6">
    <source>
        <dbReference type="Proteomes" id="UP001159428"/>
    </source>
</evidence>
<feature type="signal peptide" evidence="3">
    <location>
        <begin position="1"/>
        <end position="22"/>
    </location>
</feature>
<name>A0AAU9VSB5_9CNID</name>
<evidence type="ECO:0000313" key="5">
    <source>
        <dbReference type="EMBL" id="CAH3036696.1"/>
    </source>
</evidence>
<dbReference type="GO" id="GO:0090729">
    <property type="term" value="F:toxin activity"/>
    <property type="evidence" value="ECO:0007669"/>
    <property type="project" value="UniProtKB-KW"/>
</dbReference>
<feature type="domain" description="ShKT" evidence="4">
    <location>
        <begin position="58"/>
        <end position="93"/>
    </location>
</feature>
<comment type="caution">
    <text evidence="5">The sequence shown here is derived from an EMBL/GenBank/DDBJ whole genome shotgun (WGS) entry which is preliminary data.</text>
</comment>
<keyword evidence="3" id="KW-0732">Signal</keyword>
<organism evidence="5 6">
    <name type="scientific">Pocillopora meandrina</name>
    <dbReference type="NCBI Taxonomy" id="46732"/>
    <lineage>
        <taxon>Eukaryota</taxon>
        <taxon>Metazoa</taxon>
        <taxon>Cnidaria</taxon>
        <taxon>Anthozoa</taxon>
        <taxon>Hexacorallia</taxon>
        <taxon>Scleractinia</taxon>
        <taxon>Astrocoeniina</taxon>
        <taxon>Pocilloporidae</taxon>
        <taxon>Pocillopora</taxon>
    </lineage>
</organism>
<feature type="disulfide bond" evidence="2">
    <location>
        <begin position="77"/>
        <end position="90"/>
    </location>
</feature>